<keyword evidence="3 5" id="KW-0520">NAD</keyword>
<dbReference type="PANTHER" id="PTHR10459">
    <property type="entry name" value="DNA LIGASE"/>
    <property type="match status" value="1"/>
</dbReference>
<dbReference type="EMBL" id="JAHXZJ010002982">
    <property type="protein sequence ID" value="KAH0534861.1"/>
    <property type="molecule type" value="Genomic_DNA"/>
</dbReference>
<evidence type="ECO:0000256" key="5">
    <source>
        <dbReference type="RuleBase" id="RU362114"/>
    </source>
</evidence>
<name>A0AAV7HTY1_COTGL</name>
<dbReference type="PANTHER" id="PTHR10459:SF60">
    <property type="entry name" value="POLY [ADP-RIBOSE] POLYMERASE 2"/>
    <property type="match status" value="1"/>
</dbReference>
<sequence length="497" mass="57460">MDCPKKITLEEWERQLLPSEKVQKLIDNCTALKMEPDLVQTGWSKAYVYTTAERKYSQIWTKEDVHDNEPIYYYYRIQILGLNKDGYNEEGNYLFVQNWGAFDTINHRKRSDYLPLRQCLQKFMIQSGERSRNYIFAKIKENDISKNDLPELVQELIAKYIFDVGFLKKMIGEYTFDVKNTISAFLEVTSNVQEVASQLVSYPPGFMTHVPPRVVLSYQKVRELLKKQITCEPTDKINDRSRTFSLMNFYYKQLHTTINVLDSSSERYKIIQKYFTNTHSTQHSYAINMTLKNVFEIERPCDNHRYTKDLGNKKLLWHGTNMANIPPILYEGFRTSKANSRGMFGAGIYFANAVSKSVGYCRTSKEAVLLLCEVALGEIKQCTSACQPLGENGLLPDGKNSIHGSGQISPNVDDSVVIDGDVLVPYGKLKNSNIRCGLLHDEFIVYNPAQIKMRRLQLENGDLTRSLDTHEFIAYDLTQITIFKMDRDGAPWIWERF</sequence>
<dbReference type="PROSITE" id="PS51059">
    <property type="entry name" value="PARP_CATALYTIC"/>
    <property type="match status" value="1"/>
</dbReference>
<dbReference type="InterPro" id="IPR050800">
    <property type="entry name" value="ARTD/PARP"/>
</dbReference>
<evidence type="ECO:0000259" key="6">
    <source>
        <dbReference type="PROSITE" id="PS51059"/>
    </source>
</evidence>
<evidence type="ECO:0000256" key="3">
    <source>
        <dbReference type="ARBA" id="ARBA00023027"/>
    </source>
</evidence>
<reference evidence="7 8" key="1">
    <citation type="journal article" date="2021" name="J. Hered.">
        <title>A chromosome-level genome assembly of the parasitoid wasp, Cotesia glomerata (Hymenoptera: Braconidae).</title>
        <authorList>
            <person name="Pinto B.J."/>
            <person name="Weis J.J."/>
            <person name="Gamble T."/>
            <person name="Ode P.J."/>
            <person name="Paul R."/>
            <person name="Zaspel J.M."/>
        </authorList>
    </citation>
    <scope>NUCLEOTIDE SEQUENCE [LARGE SCALE GENOMIC DNA]</scope>
    <source>
        <strain evidence="7">CgM1</strain>
    </source>
</reference>
<gene>
    <name evidence="7" type="ORF">KQX54_009404</name>
</gene>
<comment type="catalytic activity">
    <reaction evidence="4">
        <text>NAD(+) + (ADP-D-ribosyl)n-acceptor = nicotinamide + (ADP-D-ribosyl)n+1-acceptor + H(+).</text>
        <dbReference type="EC" id="2.4.2.30"/>
    </reaction>
</comment>
<dbReference type="Gene3D" id="3.90.228.10">
    <property type="match status" value="1"/>
</dbReference>
<evidence type="ECO:0000256" key="1">
    <source>
        <dbReference type="ARBA" id="ARBA00022676"/>
    </source>
</evidence>
<keyword evidence="1 5" id="KW-0328">Glycosyltransferase</keyword>
<dbReference type="Proteomes" id="UP000826195">
    <property type="component" value="Unassembled WGS sequence"/>
</dbReference>
<dbReference type="GO" id="GO:0005730">
    <property type="term" value="C:nucleolus"/>
    <property type="evidence" value="ECO:0007669"/>
    <property type="project" value="TreeGrafter"/>
</dbReference>
<dbReference type="GO" id="GO:0006302">
    <property type="term" value="P:double-strand break repair"/>
    <property type="evidence" value="ECO:0007669"/>
    <property type="project" value="TreeGrafter"/>
</dbReference>
<dbReference type="GO" id="GO:0003950">
    <property type="term" value="F:NAD+ poly-ADP-ribosyltransferase activity"/>
    <property type="evidence" value="ECO:0007669"/>
    <property type="project" value="UniProtKB-UniRule"/>
</dbReference>
<evidence type="ECO:0000256" key="4">
    <source>
        <dbReference type="ARBA" id="ARBA00033987"/>
    </source>
</evidence>
<evidence type="ECO:0000313" key="8">
    <source>
        <dbReference type="Proteomes" id="UP000826195"/>
    </source>
</evidence>
<evidence type="ECO:0000313" key="7">
    <source>
        <dbReference type="EMBL" id="KAH0534861.1"/>
    </source>
</evidence>
<comment type="caution">
    <text evidence="7">The sequence shown here is derived from an EMBL/GenBank/DDBJ whole genome shotgun (WGS) entry which is preliminary data.</text>
</comment>
<proteinExistence type="predicted"/>
<dbReference type="Pfam" id="PF00644">
    <property type="entry name" value="PARP"/>
    <property type="match status" value="1"/>
</dbReference>
<protein>
    <recommendedName>
        <fullName evidence="5">Poly [ADP-ribose] polymerase</fullName>
        <shortName evidence="5">PARP</shortName>
        <ecNumber evidence="5">2.4.2.-</ecNumber>
    </recommendedName>
</protein>
<dbReference type="SUPFAM" id="SSF56399">
    <property type="entry name" value="ADP-ribosylation"/>
    <property type="match status" value="1"/>
</dbReference>
<dbReference type="GO" id="GO:0070212">
    <property type="term" value="P:protein poly-ADP-ribosylation"/>
    <property type="evidence" value="ECO:0007669"/>
    <property type="project" value="TreeGrafter"/>
</dbReference>
<feature type="domain" description="PARP catalytic" evidence="6">
    <location>
        <begin position="245"/>
        <end position="468"/>
    </location>
</feature>
<dbReference type="GO" id="GO:1990404">
    <property type="term" value="F:NAD+-protein mono-ADP-ribosyltransferase activity"/>
    <property type="evidence" value="ECO:0007669"/>
    <property type="project" value="TreeGrafter"/>
</dbReference>
<dbReference type="InterPro" id="IPR012317">
    <property type="entry name" value="Poly(ADP-ribose)pol_cat_dom"/>
</dbReference>
<keyword evidence="8" id="KW-1185">Reference proteome</keyword>
<evidence type="ECO:0000256" key="2">
    <source>
        <dbReference type="ARBA" id="ARBA00022679"/>
    </source>
</evidence>
<organism evidence="7 8">
    <name type="scientific">Cotesia glomerata</name>
    <name type="common">Lepidopteran parasitic wasp</name>
    <name type="synonym">Apanteles glomeratus</name>
    <dbReference type="NCBI Taxonomy" id="32391"/>
    <lineage>
        <taxon>Eukaryota</taxon>
        <taxon>Metazoa</taxon>
        <taxon>Ecdysozoa</taxon>
        <taxon>Arthropoda</taxon>
        <taxon>Hexapoda</taxon>
        <taxon>Insecta</taxon>
        <taxon>Pterygota</taxon>
        <taxon>Neoptera</taxon>
        <taxon>Endopterygota</taxon>
        <taxon>Hymenoptera</taxon>
        <taxon>Apocrita</taxon>
        <taxon>Ichneumonoidea</taxon>
        <taxon>Braconidae</taxon>
        <taxon>Microgastrinae</taxon>
        <taxon>Cotesia</taxon>
    </lineage>
</organism>
<dbReference type="EC" id="2.4.2.-" evidence="5"/>
<dbReference type="AlphaFoldDB" id="A0AAV7HTY1"/>
<accession>A0AAV7HTY1</accession>
<keyword evidence="2 5" id="KW-0808">Transferase</keyword>